<proteinExistence type="inferred from homology"/>
<dbReference type="Proteomes" id="UP000663877">
    <property type="component" value="Unassembled WGS sequence"/>
</dbReference>
<dbReference type="EMBL" id="CAJNOM010002206">
    <property type="protein sequence ID" value="CAF1628878.1"/>
    <property type="molecule type" value="Genomic_DNA"/>
</dbReference>
<feature type="compositionally biased region" description="Low complexity" evidence="2">
    <location>
        <begin position="149"/>
        <end position="158"/>
    </location>
</feature>
<feature type="region of interest" description="Disordered" evidence="2">
    <location>
        <begin position="1"/>
        <end position="28"/>
    </location>
</feature>
<comment type="similarity">
    <text evidence="1">Belongs to the CDV3 family.</text>
</comment>
<reference evidence="3" key="1">
    <citation type="submission" date="2021-02" db="EMBL/GenBank/DDBJ databases">
        <authorList>
            <person name="Nowell W R."/>
        </authorList>
    </citation>
    <scope>NUCLEOTIDE SEQUENCE</scope>
</reference>
<keyword evidence="5" id="KW-1185">Reference proteome</keyword>
<dbReference type="PANTHER" id="PTHR16284">
    <property type="entry name" value="PROTEIN CDV3 HOMOLOG"/>
    <property type="match status" value="1"/>
</dbReference>
<dbReference type="AlphaFoldDB" id="A0A815P6M3"/>
<evidence type="ECO:0008006" key="7">
    <source>
        <dbReference type="Google" id="ProtNLM"/>
    </source>
</evidence>
<feature type="compositionally biased region" description="Basic residues" evidence="2">
    <location>
        <begin position="13"/>
        <end position="24"/>
    </location>
</feature>
<feature type="region of interest" description="Disordered" evidence="2">
    <location>
        <begin position="46"/>
        <end position="262"/>
    </location>
</feature>
<dbReference type="InterPro" id="IPR026806">
    <property type="entry name" value="CDV3"/>
</dbReference>
<evidence type="ECO:0000313" key="5">
    <source>
        <dbReference type="Proteomes" id="UP000663832"/>
    </source>
</evidence>
<feature type="compositionally biased region" description="Acidic residues" evidence="2">
    <location>
        <begin position="135"/>
        <end position="148"/>
    </location>
</feature>
<name>A0A815P6M3_9BILA</name>
<evidence type="ECO:0000313" key="3">
    <source>
        <dbReference type="EMBL" id="CAF1444851.1"/>
    </source>
</evidence>
<sequence>MAANDDLDDFFKKKDRKGNKHKKQTPLLTNNEELLKQLVIVTSATSAFKENPDNIDDDDEQQINEEPFVGSASIVEDTHKHSKTKVADTNKHLNEQQINIASKTEGQPQDEWEEFEDSKSKYEQLRLKISRGNNDNDDDDDDYYDDENNPNNNYTNNDASVDREQQKDKPVWKLNQIKEEQQQQQQQQEPKQAEPIVQEKVEEVKPATASTGAYRPPQMRSGGASSSVTVVSGINPKVSKKKEPNLASTDEFPTLGATVHKK</sequence>
<feature type="compositionally biased region" description="Low complexity" evidence="2">
    <location>
        <begin position="221"/>
        <end position="233"/>
    </location>
</feature>
<evidence type="ECO:0000256" key="1">
    <source>
        <dbReference type="ARBA" id="ARBA00006062"/>
    </source>
</evidence>
<gene>
    <name evidence="3" type="ORF">BJG266_LOCUS40100</name>
    <name evidence="4" type="ORF">QVE165_LOCUS56983</name>
</gene>
<accession>A0A815P6M3</accession>
<protein>
    <recommendedName>
        <fullName evidence="7">CDV3-like protein</fullName>
    </recommendedName>
</protein>
<dbReference type="OrthoDB" id="10052644at2759"/>
<dbReference type="GO" id="GO:0005737">
    <property type="term" value="C:cytoplasm"/>
    <property type="evidence" value="ECO:0007669"/>
    <property type="project" value="TreeGrafter"/>
</dbReference>
<dbReference type="PANTHER" id="PTHR16284:SF13">
    <property type="entry name" value="PROTEIN CDV3 HOMOLOG"/>
    <property type="match status" value="1"/>
</dbReference>
<feature type="compositionally biased region" description="Basic and acidic residues" evidence="2">
    <location>
        <begin position="85"/>
        <end position="94"/>
    </location>
</feature>
<dbReference type="Pfam" id="PF15359">
    <property type="entry name" value="CDV3"/>
    <property type="match status" value="1"/>
</dbReference>
<feature type="compositionally biased region" description="Basic and acidic residues" evidence="2">
    <location>
        <begin position="160"/>
        <end position="181"/>
    </location>
</feature>
<organism evidence="3 6">
    <name type="scientific">Adineta steineri</name>
    <dbReference type="NCBI Taxonomy" id="433720"/>
    <lineage>
        <taxon>Eukaryota</taxon>
        <taxon>Metazoa</taxon>
        <taxon>Spiralia</taxon>
        <taxon>Gnathifera</taxon>
        <taxon>Rotifera</taxon>
        <taxon>Eurotatoria</taxon>
        <taxon>Bdelloidea</taxon>
        <taxon>Adinetida</taxon>
        <taxon>Adinetidae</taxon>
        <taxon>Adineta</taxon>
    </lineage>
</organism>
<feature type="compositionally biased region" description="Basic and acidic residues" evidence="2">
    <location>
        <begin position="117"/>
        <end position="126"/>
    </location>
</feature>
<evidence type="ECO:0000313" key="6">
    <source>
        <dbReference type="Proteomes" id="UP000663877"/>
    </source>
</evidence>
<dbReference type="Proteomes" id="UP000663832">
    <property type="component" value="Unassembled WGS sequence"/>
</dbReference>
<feature type="compositionally biased region" description="Low complexity" evidence="2">
    <location>
        <begin position="182"/>
        <end position="196"/>
    </location>
</feature>
<evidence type="ECO:0000256" key="2">
    <source>
        <dbReference type="SAM" id="MobiDB-lite"/>
    </source>
</evidence>
<comment type="caution">
    <text evidence="3">The sequence shown here is derived from an EMBL/GenBank/DDBJ whole genome shotgun (WGS) entry which is preliminary data.</text>
</comment>
<evidence type="ECO:0000313" key="4">
    <source>
        <dbReference type="EMBL" id="CAF1628878.1"/>
    </source>
</evidence>
<feature type="compositionally biased region" description="Polar residues" evidence="2">
    <location>
        <begin position="95"/>
        <end position="107"/>
    </location>
</feature>
<feature type="compositionally biased region" description="Acidic residues" evidence="2">
    <location>
        <begin position="53"/>
        <end position="63"/>
    </location>
</feature>
<dbReference type="EMBL" id="CAJNOI010001876">
    <property type="protein sequence ID" value="CAF1444851.1"/>
    <property type="molecule type" value="Genomic_DNA"/>
</dbReference>